<accession>A0A1I8J9C2</accession>
<feature type="compositionally biased region" description="Low complexity" evidence="1">
    <location>
        <begin position="137"/>
        <end position="147"/>
    </location>
</feature>
<dbReference type="AlphaFoldDB" id="A0A1I8J9C2"/>
<feature type="region of interest" description="Disordered" evidence="1">
    <location>
        <begin position="97"/>
        <end position="120"/>
    </location>
</feature>
<feature type="compositionally biased region" description="Low complexity" evidence="1">
    <location>
        <begin position="163"/>
        <end position="185"/>
    </location>
</feature>
<feature type="region of interest" description="Disordered" evidence="1">
    <location>
        <begin position="137"/>
        <end position="190"/>
    </location>
</feature>
<evidence type="ECO:0000313" key="3">
    <source>
        <dbReference type="WBParaSite" id="maker-uti_cns_0046352-snap-gene-0.4-mRNA-1"/>
    </source>
</evidence>
<feature type="compositionally biased region" description="Pro residues" evidence="1">
    <location>
        <begin position="104"/>
        <end position="114"/>
    </location>
</feature>
<proteinExistence type="predicted"/>
<organism evidence="2 3">
    <name type="scientific">Macrostomum lignano</name>
    <dbReference type="NCBI Taxonomy" id="282301"/>
    <lineage>
        <taxon>Eukaryota</taxon>
        <taxon>Metazoa</taxon>
        <taxon>Spiralia</taxon>
        <taxon>Lophotrochozoa</taxon>
        <taxon>Platyhelminthes</taxon>
        <taxon>Rhabditophora</taxon>
        <taxon>Macrostomorpha</taxon>
        <taxon>Macrostomida</taxon>
        <taxon>Macrostomidae</taxon>
        <taxon>Macrostomum</taxon>
    </lineage>
</organism>
<name>A0A1I8J9C2_9PLAT</name>
<evidence type="ECO:0000313" key="2">
    <source>
        <dbReference type="Proteomes" id="UP000095280"/>
    </source>
</evidence>
<protein>
    <submittedName>
        <fullName evidence="3">Hormone receptor 4</fullName>
    </submittedName>
</protein>
<dbReference type="Proteomes" id="UP000095280">
    <property type="component" value="Unplaced"/>
</dbReference>
<keyword evidence="2" id="KW-1185">Reference proteome</keyword>
<sequence length="230" mass="25451">WSSLPILACRLVEGVIKSRALTSQLKKRAGQRKAEGGTTAAIMQQQLLQQINGSAGVAKRLHTDSEDQSDTDLSDSEGRLVIDMSNSACSTSINVTDCTENDIPTPPPAPPPSIQPKIKSSVDESCTFNRWWLTTEQHSSAESQQASPLPVQMPPRVPKTESSSDWWSQWNLQQQQQQQHQQQSSRRWGPPQTVSDRLCACIGCAVGSWPCRAWQPQQPLQPRHQSAGFQ</sequence>
<dbReference type="WBParaSite" id="maker-uti_cns_0046352-snap-gene-0.4-mRNA-1">
    <property type="protein sequence ID" value="maker-uti_cns_0046352-snap-gene-0.4-mRNA-1"/>
    <property type="gene ID" value="maker-uti_cns_0046352-snap-gene-0.4"/>
</dbReference>
<evidence type="ECO:0000256" key="1">
    <source>
        <dbReference type="SAM" id="MobiDB-lite"/>
    </source>
</evidence>
<reference evidence="3" key="1">
    <citation type="submission" date="2016-11" db="UniProtKB">
        <authorList>
            <consortium name="WormBaseParasite"/>
        </authorList>
    </citation>
    <scope>IDENTIFICATION</scope>
</reference>